<proteinExistence type="predicted"/>
<dbReference type="HOGENOM" id="CLU_2176194_0_0_2"/>
<dbReference type="Proteomes" id="UP000030649">
    <property type="component" value="Unassembled WGS sequence"/>
</dbReference>
<dbReference type="InterPro" id="IPR052701">
    <property type="entry name" value="GAG_Ulvan_Degrading_Sulfatases"/>
</dbReference>
<dbReference type="InterPro" id="IPR017850">
    <property type="entry name" value="Alkaline_phosphatase_core_sf"/>
</dbReference>
<feature type="domain" description="Sulfatase N-terminal" evidence="1">
    <location>
        <begin position="5"/>
        <end position="102"/>
    </location>
</feature>
<dbReference type="EMBL" id="KE356560">
    <property type="protein sequence ID" value="ERG91975.1"/>
    <property type="molecule type" value="Genomic_DNA"/>
</dbReference>
<accession>U1N5S8</accession>
<dbReference type="PANTHER" id="PTHR43751">
    <property type="entry name" value="SULFATASE"/>
    <property type="match status" value="1"/>
</dbReference>
<dbReference type="PANTHER" id="PTHR43751:SF3">
    <property type="entry name" value="SULFATASE N-TERMINAL DOMAIN-CONTAINING PROTEIN"/>
    <property type="match status" value="1"/>
</dbReference>
<dbReference type="InterPro" id="IPR000917">
    <property type="entry name" value="Sulfatase_N"/>
</dbReference>
<evidence type="ECO:0000259" key="1">
    <source>
        <dbReference type="Pfam" id="PF00884"/>
    </source>
</evidence>
<organism evidence="2 3">
    <name type="scientific">Haloquadratum walsbyi J07HQW1</name>
    <dbReference type="NCBI Taxonomy" id="1238424"/>
    <lineage>
        <taxon>Archaea</taxon>
        <taxon>Methanobacteriati</taxon>
        <taxon>Methanobacteriota</taxon>
        <taxon>Stenosarchaea group</taxon>
        <taxon>Halobacteria</taxon>
        <taxon>Halobacteriales</taxon>
        <taxon>Haloferacaceae</taxon>
        <taxon>Haloquadratum</taxon>
    </lineage>
</organism>
<dbReference type="AlphaFoldDB" id="U1N5S8"/>
<sequence>MQTRPNIIWLTLDSVRYDHTSLGEYDRNTTTNIQELSERSDAVSFSMCFSHARSSHASVPSILSGTFPSRHRTYFGNQNQFPEELPLISELLGSVGYQTHGLSNNAYASSL</sequence>
<protein>
    <submittedName>
        <fullName evidence="2">Arylsulfatase A related enzyme</fullName>
    </submittedName>
</protein>
<feature type="non-terminal residue" evidence="2">
    <location>
        <position position="111"/>
    </location>
</feature>
<reference evidence="2 3" key="1">
    <citation type="journal article" date="2013" name="PLoS ONE">
        <title>Assembly-driven community genomics of a hypersaline microbial ecosystem.</title>
        <authorList>
            <person name="Podell S."/>
            <person name="Ugalde J.A."/>
            <person name="Narasingarao P."/>
            <person name="Banfield J.F."/>
            <person name="Heidelberg K.B."/>
            <person name="Allen E.E."/>
        </authorList>
    </citation>
    <scope>NUCLEOTIDE SEQUENCE [LARGE SCALE GENOMIC DNA]</scope>
    <source>
        <strain evidence="3">J07HQW1</strain>
    </source>
</reference>
<dbReference type="Pfam" id="PF00884">
    <property type="entry name" value="Sulfatase"/>
    <property type="match status" value="1"/>
</dbReference>
<gene>
    <name evidence="2" type="ORF">J07HQW1_02009</name>
</gene>
<dbReference type="SUPFAM" id="SSF53649">
    <property type="entry name" value="Alkaline phosphatase-like"/>
    <property type="match status" value="1"/>
</dbReference>
<evidence type="ECO:0000313" key="2">
    <source>
        <dbReference type="EMBL" id="ERG91975.1"/>
    </source>
</evidence>
<name>U1N5S8_9EURY</name>
<dbReference type="Gene3D" id="3.40.720.10">
    <property type="entry name" value="Alkaline Phosphatase, subunit A"/>
    <property type="match status" value="1"/>
</dbReference>
<evidence type="ECO:0000313" key="3">
    <source>
        <dbReference type="Proteomes" id="UP000030649"/>
    </source>
</evidence>
<dbReference type="STRING" id="1238424.J07HQW1_02009"/>